<evidence type="ECO:0000313" key="6">
    <source>
        <dbReference type="EMBL" id="VAY87212.1"/>
    </source>
</evidence>
<dbReference type="SUPFAM" id="SSF55785">
    <property type="entry name" value="PYP-like sensor domain (PAS domain)"/>
    <property type="match status" value="1"/>
</dbReference>
<dbReference type="InterPro" id="IPR029787">
    <property type="entry name" value="Nucleotide_cyclase"/>
</dbReference>
<dbReference type="SMART" id="SM00091">
    <property type="entry name" value="PAS"/>
    <property type="match status" value="1"/>
</dbReference>
<dbReference type="PROSITE" id="PS50112">
    <property type="entry name" value="PAS"/>
    <property type="match status" value="1"/>
</dbReference>
<dbReference type="CDD" id="cd00130">
    <property type="entry name" value="PAS"/>
    <property type="match status" value="1"/>
</dbReference>
<dbReference type="Gene3D" id="3.30.450.20">
    <property type="entry name" value="PAS domain"/>
    <property type="match status" value="1"/>
</dbReference>
<evidence type="ECO:0000259" key="3">
    <source>
        <dbReference type="PROSITE" id="PS50113"/>
    </source>
</evidence>
<proteinExistence type="predicted"/>
<dbReference type="Gene3D" id="3.20.20.450">
    <property type="entry name" value="EAL domain"/>
    <property type="match status" value="1"/>
</dbReference>
<dbReference type="EMBL" id="UOYP01000089">
    <property type="protein sequence ID" value="VAY87212.1"/>
    <property type="molecule type" value="Genomic_DNA"/>
</dbReference>
<dbReference type="FunFam" id="3.30.70.270:FF:000001">
    <property type="entry name" value="Diguanylate cyclase domain protein"/>
    <property type="match status" value="1"/>
</dbReference>
<accession>A0A3P3ZMF9</accession>
<protein>
    <submittedName>
        <fullName evidence="6">Cyclic di-GMP phosphodiesterase Gmr</fullName>
        <ecNumber evidence="6">3.1.4.52</ecNumber>
    </submittedName>
</protein>
<dbReference type="PROSITE" id="PS50113">
    <property type="entry name" value="PAC"/>
    <property type="match status" value="1"/>
</dbReference>
<dbReference type="GO" id="GO:0071111">
    <property type="term" value="F:cyclic-guanylate-specific phosphodiesterase activity"/>
    <property type="evidence" value="ECO:0007669"/>
    <property type="project" value="UniProtKB-EC"/>
</dbReference>
<dbReference type="Pfam" id="PF00563">
    <property type="entry name" value="EAL"/>
    <property type="match status" value="1"/>
</dbReference>
<dbReference type="PROSITE" id="PS50887">
    <property type="entry name" value="GGDEF"/>
    <property type="match status" value="1"/>
</dbReference>
<dbReference type="PANTHER" id="PTHR44757:SF2">
    <property type="entry name" value="BIOFILM ARCHITECTURE MAINTENANCE PROTEIN MBAA"/>
    <property type="match status" value="1"/>
</dbReference>
<dbReference type="NCBIfam" id="TIGR00254">
    <property type="entry name" value="GGDEF"/>
    <property type="match status" value="1"/>
</dbReference>
<dbReference type="SUPFAM" id="SSF141868">
    <property type="entry name" value="EAL domain-like"/>
    <property type="match status" value="1"/>
</dbReference>
<dbReference type="CDD" id="cd00156">
    <property type="entry name" value="REC"/>
    <property type="match status" value="1"/>
</dbReference>
<dbReference type="InterPro" id="IPR001633">
    <property type="entry name" value="EAL_dom"/>
</dbReference>
<dbReference type="Pfam" id="PF00990">
    <property type="entry name" value="GGDEF"/>
    <property type="match status" value="1"/>
</dbReference>
<evidence type="ECO:0000259" key="4">
    <source>
        <dbReference type="PROSITE" id="PS50883"/>
    </source>
</evidence>
<dbReference type="InterPro" id="IPR052155">
    <property type="entry name" value="Biofilm_reg_signaling"/>
</dbReference>
<dbReference type="Pfam" id="PF13426">
    <property type="entry name" value="PAS_9"/>
    <property type="match status" value="1"/>
</dbReference>
<reference evidence="6" key="1">
    <citation type="submission" date="2018-10" db="EMBL/GenBank/DDBJ databases">
        <authorList>
            <person name="Plewniak F."/>
        </authorList>
    </citation>
    <scope>NUCLEOTIDE SEQUENCE</scope>
</reference>
<sequence>MKLLLVEDNPGDARLFNLMLLGESPPIELIHCESLNGALMIIEESRVTSSPFDAILLDLSLPDSQGVETFHRIHEVAPDIPIVILTALNDKIVASRLASLGAQDYLVKGFVEADLMIRSLHYAIERKKTEMGLKMVSKVFECMLEGIVMVDSDLLITHVNQAFINIMGYQAEEVIGRPVQMLLSERQENTFSMLWNILTTQGSWQGEVWQRRKSGEIFPSHLSASEVTRSKRESSRFVIVFSDISDIKLSEKRLHYLAHHDPLTGLPNRLFLNDRLEQAILHGKRQKTGVTVMFIDIDHFKQINDSMGHAAGDQLLRTTAERLVTSIRETDTVARLGGDEFAIILTDIHLTSDLETLAKKILDTVSQPVFLQELGLVNLSVSIGIASHRAELSADELLEKADTAMYVAKKSGRNQFRFFSPHLDSTDIQASKIEAETLQALDHQEYSLSYQPQFDLSSGKVIGVEALLRWQHPQRGLLQASDFISSLEDSGLIIPLGEWILTTACHEWKSWCARGQDPIKLAINLTYKQFNHDGFLVMVEKVLRQTGMEPCWLEFELARHIFTENRSRHFTVIQSLKNLGIRIAINGFDSGISSLNTLHQLKIDTLKVDRSLLTDLGHSKGNALYTRLILSLAQSFDLKSVAEGVENAQQLTFLSDHHCTEVQGFLLSHPLVAEDLFRLIEKQNKDSHLPSNPENSP</sequence>
<dbReference type="SUPFAM" id="SSF52172">
    <property type="entry name" value="CheY-like"/>
    <property type="match status" value="1"/>
</dbReference>
<organism evidence="6">
    <name type="scientific">mine drainage metagenome</name>
    <dbReference type="NCBI Taxonomy" id="410659"/>
    <lineage>
        <taxon>unclassified sequences</taxon>
        <taxon>metagenomes</taxon>
        <taxon>ecological metagenomes</taxon>
    </lineage>
</organism>
<dbReference type="InterPro" id="IPR000700">
    <property type="entry name" value="PAS-assoc_C"/>
</dbReference>
<gene>
    <name evidence="6" type="primary">gmr</name>
    <name evidence="6" type="ORF">CARN8_1790006</name>
</gene>
<dbReference type="AlphaFoldDB" id="A0A3P3ZMF9"/>
<dbReference type="PROSITE" id="PS50110">
    <property type="entry name" value="RESPONSE_REGULATORY"/>
    <property type="match status" value="1"/>
</dbReference>
<dbReference type="SMART" id="SM00052">
    <property type="entry name" value="EAL"/>
    <property type="match status" value="1"/>
</dbReference>
<dbReference type="InterPro" id="IPR035965">
    <property type="entry name" value="PAS-like_dom_sf"/>
</dbReference>
<dbReference type="CDD" id="cd01948">
    <property type="entry name" value="EAL"/>
    <property type="match status" value="1"/>
</dbReference>
<dbReference type="PROSITE" id="PS50883">
    <property type="entry name" value="EAL"/>
    <property type="match status" value="1"/>
</dbReference>
<dbReference type="InterPro" id="IPR035919">
    <property type="entry name" value="EAL_sf"/>
</dbReference>
<feature type="domain" description="PAS" evidence="2">
    <location>
        <begin position="132"/>
        <end position="201"/>
    </location>
</feature>
<dbReference type="SUPFAM" id="SSF55073">
    <property type="entry name" value="Nucleotide cyclase"/>
    <property type="match status" value="1"/>
</dbReference>
<dbReference type="Pfam" id="PF00072">
    <property type="entry name" value="Response_reg"/>
    <property type="match status" value="1"/>
</dbReference>
<name>A0A3P3ZMF9_9ZZZZ</name>
<dbReference type="Gene3D" id="3.30.70.270">
    <property type="match status" value="1"/>
</dbReference>
<dbReference type="CDD" id="cd01949">
    <property type="entry name" value="GGDEF"/>
    <property type="match status" value="1"/>
</dbReference>
<feature type="domain" description="PAC" evidence="3">
    <location>
        <begin position="204"/>
        <end position="256"/>
    </location>
</feature>
<dbReference type="InterPro" id="IPR000160">
    <property type="entry name" value="GGDEF_dom"/>
</dbReference>
<feature type="domain" description="GGDEF" evidence="5">
    <location>
        <begin position="288"/>
        <end position="421"/>
    </location>
</feature>
<dbReference type="PANTHER" id="PTHR44757">
    <property type="entry name" value="DIGUANYLATE CYCLASE DGCP"/>
    <property type="match status" value="1"/>
</dbReference>
<evidence type="ECO:0000259" key="5">
    <source>
        <dbReference type="PROSITE" id="PS50887"/>
    </source>
</evidence>
<dbReference type="EC" id="3.1.4.52" evidence="6"/>
<dbReference type="Gene3D" id="3.40.50.2300">
    <property type="match status" value="1"/>
</dbReference>
<dbReference type="InterPro" id="IPR000014">
    <property type="entry name" value="PAS"/>
</dbReference>
<evidence type="ECO:0000259" key="2">
    <source>
        <dbReference type="PROSITE" id="PS50112"/>
    </source>
</evidence>
<feature type="domain" description="Response regulatory" evidence="1">
    <location>
        <begin position="2"/>
        <end position="123"/>
    </location>
</feature>
<keyword evidence="6" id="KW-0378">Hydrolase</keyword>
<dbReference type="SMART" id="SM00267">
    <property type="entry name" value="GGDEF"/>
    <property type="match status" value="1"/>
</dbReference>
<dbReference type="InterPro" id="IPR043128">
    <property type="entry name" value="Rev_trsase/Diguanyl_cyclase"/>
</dbReference>
<feature type="domain" description="EAL" evidence="4">
    <location>
        <begin position="430"/>
        <end position="684"/>
    </location>
</feature>
<dbReference type="SMART" id="SM00448">
    <property type="entry name" value="REC"/>
    <property type="match status" value="1"/>
</dbReference>
<evidence type="ECO:0000259" key="1">
    <source>
        <dbReference type="PROSITE" id="PS50110"/>
    </source>
</evidence>
<dbReference type="GO" id="GO:0000160">
    <property type="term" value="P:phosphorelay signal transduction system"/>
    <property type="evidence" value="ECO:0007669"/>
    <property type="project" value="InterPro"/>
</dbReference>
<dbReference type="InterPro" id="IPR001789">
    <property type="entry name" value="Sig_transdc_resp-reg_receiver"/>
</dbReference>
<dbReference type="NCBIfam" id="TIGR00229">
    <property type="entry name" value="sensory_box"/>
    <property type="match status" value="1"/>
</dbReference>
<dbReference type="InterPro" id="IPR011006">
    <property type="entry name" value="CheY-like_superfamily"/>
</dbReference>